<dbReference type="RefSeq" id="WP_273942175.1">
    <property type="nucleotide sequence ID" value="NZ_CP097263.1"/>
</dbReference>
<reference evidence="1 2" key="1">
    <citation type="submission" date="2024-09" db="EMBL/GenBank/DDBJ databases">
        <authorList>
            <person name="Sun Q."/>
            <person name="Mori K."/>
        </authorList>
    </citation>
    <scope>NUCLEOTIDE SEQUENCE [LARGE SCALE GENOMIC DNA]</scope>
    <source>
        <strain evidence="1 2">TBRC 1432</strain>
    </source>
</reference>
<gene>
    <name evidence="1" type="ORF">ACFFH7_09880</name>
</gene>
<name>A0ABV6MND2_9PSEU</name>
<dbReference type="InterPro" id="IPR011042">
    <property type="entry name" value="6-blade_b-propeller_TolB-like"/>
</dbReference>
<organism evidence="1 2">
    <name type="scientific">Kutzneria chonburiensis</name>
    <dbReference type="NCBI Taxonomy" id="1483604"/>
    <lineage>
        <taxon>Bacteria</taxon>
        <taxon>Bacillati</taxon>
        <taxon>Actinomycetota</taxon>
        <taxon>Actinomycetes</taxon>
        <taxon>Pseudonocardiales</taxon>
        <taxon>Pseudonocardiaceae</taxon>
        <taxon>Kutzneria</taxon>
    </lineage>
</organism>
<comment type="caution">
    <text evidence="1">The sequence shown here is derived from an EMBL/GenBank/DDBJ whole genome shotgun (WGS) entry which is preliminary data.</text>
</comment>
<dbReference type="SUPFAM" id="SSF69304">
    <property type="entry name" value="Tricorn protease N-terminal domain"/>
    <property type="match status" value="1"/>
</dbReference>
<dbReference type="Proteomes" id="UP001589810">
    <property type="component" value="Unassembled WGS sequence"/>
</dbReference>
<dbReference type="InterPro" id="IPR011659">
    <property type="entry name" value="WD40"/>
</dbReference>
<dbReference type="Gene3D" id="2.120.10.30">
    <property type="entry name" value="TolB, C-terminal domain"/>
    <property type="match status" value="1"/>
</dbReference>
<dbReference type="EMBL" id="JBHLUD010000002">
    <property type="protein sequence ID" value="MFC0541791.1"/>
    <property type="molecule type" value="Genomic_DNA"/>
</dbReference>
<evidence type="ECO:0000313" key="2">
    <source>
        <dbReference type="Proteomes" id="UP001589810"/>
    </source>
</evidence>
<evidence type="ECO:0000313" key="1">
    <source>
        <dbReference type="EMBL" id="MFC0541791.1"/>
    </source>
</evidence>
<accession>A0ABV6MND2</accession>
<dbReference type="Pfam" id="PF07676">
    <property type="entry name" value="PD40"/>
    <property type="match status" value="1"/>
</dbReference>
<proteinExistence type="predicted"/>
<protein>
    <submittedName>
        <fullName evidence="1">TolB family protein</fullName>
    </submittedName>
</protein>
<sequence>MKRRVLFALLGAVLLTATAIGYSVFTAREHPVAQATDALSLAAGPRILFRSTASDSEGRLAMVAKAAPGGPRQVSALSCLRVYAAGGTGACLRQDGALATFQVAILDRAMTVVKAIPLVGVPNRTRVSADGRLVAWTVFVAGDSYNNGRFSTRAGLIDLRSQDMVDSLEFLSVTLDGRPYTAADLNFWGVTFAADDNHFYATMSTAGHRYLVAGDIAAKSVRTIAENVECPSLSADGRRIAFKSAIDGDPAKGWRLSVLDLASGTRTALAETRSVDDQPAWLDQNTIGYAVPRGTGDSDVWAVPADGSGGPRLLIPHAESPAALG</sequence>
<keyword evidence="2" id="KW-1185">Reference proteome</keyword>